<dbReference type="RefSeq" id="XP_020404384.1">
    <property type="nucleotide sequence ID" value="XM_020548795.3"/>
</dbReference>
<dbReference type="RefSeq" id="NP_001314773.1">
    <property type="nucleotide sequence ID" value="NM_001327844.1"/>
</dbReference>
<dbReference type="KEGG" id="zma:100275326"/>
<dbReference type="EMBL" id="BT042625">
    <property type="protein sequence ID" value="ACF87630.1"/>
    <property type="molecule type" value="mRNA"/>
</dbReference>
<sequence length="88" mass="9848">MTYICLQYLMTTEPQGSHQHGSKRDLPSCRKNVPGTSFVSDLRDHIHEFINASSDEHMTCFTKTIKKMFGMSMTVAHKSSKAEEAGPA</sequence>
<dbReference type="PANTHER" id="PTHR33622:SF1">
    <property type="entry name" value="OS10G0557800 PROTEIN"/>
    <property type="match status" value="1"/>
</dbReference>
<dbReference type="PANTHER" id="PTHR33622">
    <property type="entry name" value="OS03G0724500 PROTEIN"/>
    <property type="match status" value="1"/>
</dbReference>
<dbReference type="GeneID" id="100275326"/>
<proteinExistence type="evidence at transcript level"/>
<reference evidence="1" key="1">
    <citation type="journal article" date="2009" name="PLoS Genet.">
        <title>Sequencing, mapping, and analysis of 27,455 maize full-length cDNAs.</title>
        <authorList>
            <person name="Soderlund C."/>
            <person name="Descour A."/>
            <person name="Kudrna D."/>
            <person name="Bomhoff M."/>
            <person name="Boyd L."/>
            <person name="Currie J."/>
            <person name="Angelova A."/>
            <person name="Collura K."/>
            <person name="Wissotski M."/>
            <person name="Ashley E."/>
            <person name="Morrow D."/>
            <person name="Fernandes J."/>
            <person name="Walbot V."/>
            <person name="Yu Y."/>
        </authorList>
    </citation>
    <scope>NUCLEOTIDE SEQUENCE</scope>
    <source>
        <strain evidence="1">B73</strain>
    </source>
</reference>
<protein>
    <submittedName>
        <fullName evidence="1">Uncharacterized protein</fullName>
    </submittedName>
</protein>
<dbReference type="OrthoDB" id="631057at2759"/>
<evidence type="ECO:0000313" key="1">
    <source>
        <dbReference type="EMBL" id="ACF87630.1"/>
    </source>
</evidence>
<accession>B4FZT7</accession>
<name>B4FZT7_MAIZE</name>
<organism evidence="1">
    <name type="scientific">Zea mays</name>
    <name type="common">Maize</name>
    <dbReference type="NCBI Taxonomy" id="4577"/>
    <lineage>
        <taxon>Eukaryota</taxon>
        <taxon>Viridiplantae</taxon>
        <taxon>Streptophyta</taxon>
        <taxon>Embryophyta</taxon>
        <taxon>Tracheophyta</taxon>
        <taxon>Spermatophyta</taxon>
        <taxon>Magnoliopsida</taxon>
        <taxon>Liliopsida</taxon>
        <taxon>Poales</taxon>
        <taxon>Poaceae</taxon>
        <taxon>PACMAD clade</taxon>
        <taxon>Panicoideae</taxon>
        <taxon>Andropogonodae</taxon>
        <taxon>Andropogoneae</taxon>
        <taxon>Tripsacinae</taxon>
        <taxon>Zea</taxon>
    </lineage>
</organism>
<dbReference type="AlphaFoldDB" id="B4FZT7"/>
<dbReference type="ExpressionAtlas" id="B4FZT7">
    <property type="expression patterns" value="baseline and differential"/>
</dbReference>